<organism evidence="1 2">
    <name type="scientific">Aspergillus bertholletiae</name>
    <dbReference type="NCBI Taxonomy" id="1226010"/>
    <lineage>
        <taxon>Eukaryota</taxon>
        <taxon>Fungi</taxon>
        <taxon>Dikarya</taxon>
        <taxon>Ascomycota</taxon>
        <taxon>Pezizomycotina</taxon>
        <taxon>Eurotiomycetes</taxon>
        <taxon>Eurotiomycetidae</taxon>
        <taxon>Eurotiales</taxon>
        <taxon>Aspergillaceae</taxon>
        <taxon>Aspergillus</taxon>
        <taxon>Aspergillus subgen. Circumdati</taxon>
    </lineage>
</organism>
<keyword evidence="2" id="KW-1185">Reference proteome</keyword>
<dbReference type="GO" id="GO:0047617">
    <property type="term" value="F:fatty acyl-CoA hydrolase activity"/>
    <property type="evidence" value="ECO:0007669"/>
    <property type="project" value="TreeGrafter"/>
</dbReference>
<evidence type="ECO:0000313" key="2">
    <source>
        <dbReference type="Proteomes" id="UP000326198"/>
    </source>
</evidence>
<dbReference type="CDD" id="cd00586">
    <property type="entry name" value="4HBT"/>
    <property type="match status" value="1"/>
</dbReference>
<dbReference type="InterPro" id="IPR050563">
    <property type="entry name" value="4-hydroxybenzoyl-CoA_TE"/>
</dbReference>
<proteinExistence type="predicted"/>
<dbReference type="SUPFAM" id="SSF54637">
    <property type="entry name" value="Thioesterase/thiol ester dehydrase-isomerase"/>
    <property type="match status" value="1"/>
</dbReference>
<dbReference type="Pfam" id="PF13279">
    <property type="entry name" value="4HBT_2"/>
    <property type="match status" value="1"/>
</dbReference>
<dbReference type="InterPro" id="IPR029069">
    <property type="entry name" value="HotDog_dom_sf"/>
</dbReference>
<reference evidence="1 2" key="1">
    <citation type="submission" date="2019-04" db="EMBL/GenBank/DDBJ databases">
        <title>Friends and foes A comparative genomics studyof 23 Aspergillus species from section Flavi.</title>
        <authorList>
            <consortium name="DOE Joint Genome Institute"/>
            <person name="Kjaerbolling I."/>
            <person name="Vesth T."/>
            <person name="Frisvad J.C."/>
            <person name="Nybo J.L."/>
            <person name="Theobald S."/>
            <person name="Kildgaard S."/>
            <person name="Isbrandt T."/>
            <person name="Kuo A."/>
            <person name="Sato A."/>
            <person name="Lyhne E.K."/>
            <person name="Kogle M.E."/>
            <person name="Wiebenga A."/>
            <person name="Kun R.S."/>
            <person name="Lubbers R.J."/>
            <person name="Makela M.R."/>
            <person name="Barry K."/>
            <person name="Chovatia M."/>
            <person name="Clum A."/>
            <person name="Daum C."/>
            <person name="Haridas S."/>
            <person name="He G."/>
            <person name="LaButti K."/>
            <person name="Lipzen A."/>
            <person name="Mondo S."/>
            <person name="Riley R."/>
            <person name="Salamov A."/>
            <person name="Simmons B.A."/>
            <person name="Magnuson J.K."/>
            <person name="Henrissat B."/>
            <person name="Mortensen U.H."/>
            <person name="Larsen T.O."/>
            <person name="Devries R.P."/>
            <person name="Grigoriev I.V."/>
            <person name="Machida M."/>
            <person name="Baker S.E."/>
            <person name="Andersen M.R."/>
        </authorList>
    </citation>
    <scope>NUCLEOTIDE SEQUENCE [LARGE SCALE GENOMIC DNA]</scope>
    <source>
        <strain evidence="1 2">IBT 29228</strain>
    </source>
</reference>
<dbReference type="AlphaFoldDB" id="A0A5N7BNZ6"/>
<gene>
    <name evidence="1" type="ORF">BDV26DRAFT_251207</name>
</gene>
<dbReference type="EMBL" id="ML736154">
    <property type="protein sequence ID" value="KAE8383555.1"/>
    <property type="molecule type" value="Genomic_DNA"/>
</dbReference>
<dbReference type="PANTHER" id="PTHR31793">
    <property type="entry name" value="4-HYDROXYBENZOYL-COA THIOESTERASE FAMILY MEMBER"/>
    <property type="match status" value="1"/>
</dbReference>
<dbReference type="PANTHER" id="PTHR31793:SF39">
    <property type="entry name" value="THIOESTERASE_THIOL ESTER DEHYDRASE-ISOMERASE"/>
    <property type="match status" value="1"/>
</dbReference>
<dbReference type="Gene3D" id="3.10.129.10">
    <property type="entry name" value="Hotdog Thioesterase"/>
    <property type="match status" value="1"/>
</dbReference>
<dbReference type="Proteomes" id="UP000326198">
    <property type="component" value="Unassembled WGS sequence"/>
</dbReference>
<protein>
    <submittedName>
        <fullName evidence="1">Thioesterase-like superfamily-domain-containing protein</fullName>
    </submittedName>
</protein>
<name>A0A5N7BNZ6_9EURO</name>
<accession>A0A5N7BNZ6</accession>
<evidence type="ECO:0000313" key="1">
    <source>
        <dbReference type="EMBL" id="KAE8383555.1"/>
    </source>
</evidence>
<dbReference type="OrthoDB" id="5538558at2759"/>
<sequence length="309" mass="35691">MSNNHISTLNCLAMAPINAFRRQCLTRLASTYQFVYTRALSTSIPAARNADSSKTVAPQPHKIDPRWLTTTKRRLGKCMMFGLKPAQIHEAGEILQQIARDWRELIAGSEGYLTDATRRGLFRQSVAWGEMDTMGHVNNVNYVRYAETGRVYMTRNFAMHIDPAHKKEWLNIVGNTGIGIILRSIKIDYKFPMKYPDEVTVYHKIAHDPAATHSPKDAFYLQAVIISEARQRPAARVHEDLVIYDYKRAKKTEMPPFMLEQFKSTWELQEQAKKFWQQRILDIETRIRTLEVESWDREDAVEDTGSAKK</sequence>